<evidence type="ECO:0000256" key="1">
    <source>
        <dbReference type="ARBA" id="ARBA00022729"/>
    </source>
</evidence>
<gene>
    <name evidence="5" type="ORF">ACFOW9_12000</name>
</gene>
<dbReference type="InterPro" id="IPR011659">
    <property type="entry name" value="WD40"/>
</dbReference>
<dbReference type="Pfam" id="PF07676">
    <property type="entry name" value="PD40"/>
    <property type="match status" value="1"/>
</dbReference>
<dbReference type="RefSeq" id="WP_230068736.1">
    <property type="nucleotide sequence ID" value="NZ_BAABLL010000012.1"/>
</dbReference>
<dbReference type="Gene3D" id="3.40.50.1820">
    <property type="entry name" value="alpha/beta hydrolase"/>
    <property type="match status" value="1"/>
</dbReference>
<protein>
    <submittedName>
        <fullName evidence="5">S9 family peptidase</fullName>
    </submittedName>
</protein>
<keyword evidence="6" id="KW-1185">Reference proteome</keyword>
<evidence type="ECO:0000313" key="5">
    <source>
        <dbReference type="EMBL" id="MFC4266325.1"/>
    </source>
</evidence>
<feature type="domain" description="Peptidase S9 prolyl oligopeptidase catalytic" evidence="4">
    <location>
        <begin position="487"/>
        <end position="691"/>
    </location>
</feature>
<dbReference type="Gene3D" id="2.120.10.30">
    <property type="entry name" value="TolB, C-terminal domain"/>
    <property type="match status" value="2"/>
</dbReference>
<keyword evidence="3" id="KW-0645">Protease</keyword>
<comment type="caution">
    <text evidence="5">The sequence shown here is derived from an EMBL/GenBank/DDBJ whole genome shotgun (WGS) entry which is preliminary data.</text>
</comment>
<dbReference type="PANTHER" id="PTHR42776">
    <property type="entry name" value="SERINE PEPTIDASE S9 FAMILY MEMBER"/>
    <property type="match status" value="1"/>
</dbReference>
<dbReference type="InterPro" id="IPR011042">
    <property type="entry name" value="6-blade_b-propeller_TolB-like"/>
</dbReference>
<keyword evidence="2" id="KW-0378">Hydrolase</keyword>
<evidence type="ECO:0000259" key="4">
    <source>
        <dbReference type="Pfam" id="PF00326"/>
    </source>
</evidence>
<evidence type="ECO:0000256" key="3">
    <source>
        <dbReference type="ARBA" id="ARBA00022825"/>
    </source>
</evidence>
<dbReference type="InterPro" id="IPR029058">
    <property type="entry name" value="AB_hydrolase_fold"/>
</dbReference>
<keyword evidence="3" id="KW-0720">Serine protease</keyword>
<organism evidence="5 6">
    <name type="scientific">Arthrobacter cryoconiti</name>
    <dbReference type="NCBI Taxonomy" id="748907"/>
    <lineage>
        <taxon>Bacteria</taxon>
        <taxon>Bacillati</taxon>
        <taxon>Actinomycetota</taxon>
        <taxon>Actinomycetes</taxon>
        <taxon>Micrococcales</taxon>
        <taxon>Micrococcaceae</taxon>
        <taxon>Arthrobacter</taxon>
    </lineage>
</organism>
<sequence>MIVSANEEVMDTVAKTPENAEQKTVFHDLDDYLGLRRQGTLALSPDGSMLVAEAAELEQKKNDWVNALWQIDLEGALPARRITRSSAGTRAAAFLPDGSLLFLAPRGPTAESGTRSEGEPQGLSLWKLSSDAGTEAEQLAVNQQGGFSALEVAAHSGDVILKASVLIGAAPAEAGVRTRQRAERDVSAILHDGYPARLRHRDIGPEQDRLFVTSDNGSVQLRDLTPDAEYGLLQTSFDVSRDGTFIVTSWQRIEREVEMTFELVRIETSTGARTVLAGAPGMLYGGPVLYYEVAPAISPDGSRVACVRLEQGTYERADVQSLCLVDTEGPREPVVVPLEGELRAKLLVWAPDGKTLYFVADQSGRAPIFALDVSSARLRRLVNDGSYSGLCVHPDGQLIYAVRSSWSDPGSVVVLDTGLIDQTPVELRGPAPVPQLPGTLSEVSVVVQDGTSVRAFLALPKEASREHPAPLLLWAHGGPVNSFNTWSWNWCPWLLTACGYAVLMPDPALSTGYGQEMLQRGWGEWGKAPFNDLMAVTDEALTREDLDSTRTAVMGASFGGYMANWIAGHTDRFKAITSHAGIWALDDFGESTDLPNFWRAEMERGRIVENSPHLHARKIVTPMLVTHGDKDYRVPVGQSMRLWWSLLAHHDVDEPLPHRFLYFPDESHRILRPRNQKIWYETVRAFLAWHVLDEGWNPPADSTL</sequence>
<accession>A0ABV8R1U0</accession>
<evidence type="ECO:0000313" key="6">
    <source>
        <dbReference type="Proteomes" id="UP001595773"/>
    </source>
</evidence>
<dbReference type="PANTHER" id="PTHR42776:SF13">
    <property type="entry name" value="DIPEPTIDYL-PEPTIDASE 5"/>
    <property type="match status" value="1"/>
</dbReference>
<dbReference type="InterPro" id="IPR001375">
    <property type="entry name" value="Peptidase_S9_cat"/>
</dbReference>
<reference evidence="6" key="1">
    <citation type="journal article" date="2019" name="Int. J. Syst. Evol. Microbiol.">
        <title>The Global Catalogue of Microorganisms (GCM) 10K type strain sequencing project: providing services to taxonomists for standard genome sequencing and annotation.</title>
        <authorList>
            <consortium name="The Broad Institute Genomics Platform"/>
            <consortium name="The Broad Institute Genome Sequencing Center for Infectious Disease"/>
            <person name="Wu L."/>
            <person name="Ma J."/>
        </authorList>
    </citation>
    <scope>NUCLEOTIDE SEQUENCE [LARGE SCALE GENOMIC DNA]</scope>
    <source>
        <strain evidence="6">CGMCC 1.10698</strain>
    </source>
</reference>
<evidence type="ECO:0000256" key="2">
    <source>
        <dbReference type="ARBA" id="ARBA00022801"/>
    </source>
</evidence>
<dbReference type="EMBL" id="JBHSCQ010000018">
    <property type="protein sequence ID" value="MFC4266325.1"/>
    <property type="molecule type" value="Genomic_DNA"/>
</dbReference>
<dbReference type="SUPFAM" id="SSF53474">
    <property type="entry name" value="alpha/beta-Hydrolases"/>
    <property type="match status" value="1"/>
</dbReference>
<dbReference type="Pfam" id="PF00326">
    <property type="entry name" value="Peptidase_S9"/>
    <property type="match status" value="1"/>
</dbReference>
<proteinExistence type="predicted"/>
<dbReference type="SUPFAM" id="SSF82171">
    <property type="entry name" value="DPP6 N-terminal domain-like"/>
    <property type="match status" value="1"/>
</dbReference>
<keyword evidence="1" id="KW-0732">Signal</keyword>
<name>A0ABV8R1U0_9MICC</name>
<dbReference type="Proteomes" id="UP001595773">
    <property type="component" value="Unassembled WGS sequence"/>
</dbReference>